<protein>
    <recommendedName>
        <fullName evidence="10">ATP synthase gamma chain</fullName>
    </recommendedName>
    <alternativeName>
        <fullName evidence="10">ATP synthase F1 sector gamma subunit</fullName>
    </alternativeName>
    <alternativeName>
        <fullName evidence="10">F-ATPase gamma subunit</fullName>
    </alternativeName>
</protein>
<comment type="similarity">
    <text evidence="3 10">Belongs to the ATPase gamma chain family.</text>
</comment>
<keyword evidence="7 10" id="KW-0472">Membrane</keyword>
<evidence type="ECO:0000313" key="11">
    <source>
        <dbReference type="EMBL" id="HIV04097.1"/>
    </source>
</evidence>
<dbReference type="PRINTS" id="PR00126">
    <property type="entry name" value="ATPASEGAMMA"/>
</dbReference>
<keyword evidence="4 10" id="KW-0813">Transport</keyword>
<evidence type="ECO:0000256" key="7">
    <source>
        <dbReference type="ARBA" id="ARBA00023136"/>
    </source>
</evidence>
<dbReference type="InterPro" id="IPR000131">
    <property type="entry name" value="ATP_synth_F1_gsu"/>
</dbReference>
<dbReference type="GO" id="GO:0045259">
    <property type="term" value="C:proton-transporting ATP synthase complex"/>
    <property type="evidence" value="ECO:0007669"/>
    <property type="project" value="UniProtKB-KW"/>
</dbReference>
<dbReference type="GO" id="GO:0005524">
    <property type="term" value="F:ATP binding"/>
    <property type="evidence" value="ECO:0007669"/>
    <property type="project" value="UniProtKB-UniRule"/>
</dbReference>
<evidence type="ECO:0000256" key="10">
    <source>
        <dbReference type="HAMAP-Rule" id="MF_00815"/>
    </source>
</evidence>
<evidence type="ECO:0000256" key="8">
    <source>
        <dbReference type="ARBA" id="ARBA00023196"/>
    </source>
</evidence>
<keyword evidence="6 10" id="KW-0406">Ion transport</keyword>
<dbReference type="GO" id="GO:0005886">
    <property type="term" value="C:plasma membrane"/>
    <property type="evidence" value="ECO:0007669"/>
    <property type="project" value="UniProtKB-SubCell"/>
</dbReference>
<dbReference type="CDD" id="cd12151">
    <property type="entry name" value="F1-ATPase_gamma"/>
    <property type="match status" value="1"/>
</dbReference>
<comment type="subunit">
    <text evidence="10">F-type ATPases have 2 components, CF(1) - the catalytic core - and CF(0) - the membrane proton channel. CF(1) has five subunits: alpha(3), beta(3), gamma(1), delta(1), epsilon(1). CF(0) has three main subunits: a, b and c.</text>
</comment>
<comment type="caution">
    <text evidence="11">The sequence shown here is derived from an EMBL/GenBank/DDBJ whole genome shotgun (WGS) entry which is preliminary data.</text>
</comment>
<dbReference type="Gene3D" id="1.10.287.80">
    <property type="entry name" value="ATP synthase, gamma subunit, helix hairpin domain"/>
    <property type="match status" value="1"/>
</dbReference>
<evidence type="ECO:0000256" key="4">
    <source>
        <dbReference type="ARBA" id="ARBA00022448"/>
    </source>
</evidence>
<proteinExistence type="inferred from homology"/>
<dbReference type="NCBIfam" id="TIGR01146">
    <property type="entry name" value="ATPsyn_F1gamma"/>
    <property type="match status" value="1"/>
</dbReference>
<reference evidence="11" key="2">
    <citation type="journal article" date="2021" name="PeerJ">
        <title>Extensive microbial diversity within the chicken gut microbiome revealed by metagenomics and culture.</title>
        <authorList>
            <person name="Gilroy R."/>
            <person name="Ravi A."/>
            <person name="Getino M."/>
            <person name="Pursley I."/>
            <person name="Horton D.L."/>
            <person name="Alikhan N.F."/>
            <person name="Baker D."/>
            <person name="Gharbi K."/>
            <person name="Hall N."/>
            <person name="Watson M."/>
            <person name="Adriaenssens E.M."/>
            <person name="Foster-Nyarko E."/>
            <person name="Jarju S."/>
            <person name="Secka A."/>
            <person name="Antonio M."/>
            <person name="Oren A."/>
            <person name="Chaudhuri R.R."/>
            <person name="La Ragione R."/>
            <person name="Hildebrand F."/>
            <person name="Pallen M.J."/>
        </authorList>
    </citation>
    <scope>NUCLEOTIDE SEQUENCE</scope>
    <source>
        <strain evidence="11">10669</strain>
    </source>
</reference>
<dbReference type="GO" id="GO:0042777">
    <property type="term" value="P:proton motive force-driven plasma membrane ATP synthesis"/>
    <property type="evidence" value="ECO:0007669"/>
    <property type="project" value="UniProtKB-UniRule"/>
</dbReference>
<accession>A0A9D1NJ11</accession>
<name>A0A9D1NJ11_9BACT</name>
<dbReference type="Gene3D" id="3.40.1380.10">
    <property type="match status" value="1"/>
</dbReference>
<dbReference type="GO" id="GO:0046933">
    <property type="term" value="F:proton-transporting ATP synthase activity, rotational mechanism"/>
    <property type="evidence" value="ECO:0007669"/>
    <property type="project" value="UniProtKB-UniRule"/>
</dbReference>
<dbReference type="AlphaFoldDB" id="A0A9D1NJ11"/>
<comment type="subcellular location">
    <subcellularLocation>
        <location evidence="10">Cell membrane</location>
        <topology evidence="10">Peripheral membrane protein</topology>
    </subcellularLocation>
    <subcellularLocation>
        <location evidence="2">Membrane</location>
        <topology evidence="2">Peripheral membrane protein</topology>
    </subcellularLocation>
</comment>
<evidence type="ECO:0000256" key="2">
    <source>
        <dbReference type="ARBA" id="ARBA00004170"/>
    </source>
</evidence>
<keyword evidence="5 10" id="KW-0375">Hydrogen ion transport</keyword>
<evidence type="ECO:0000256" key="1">
    <source>
        <dbReference type="ARBA" id="ARBA00003456"/>
    </source>
</evidence>
<dbReference type="Proteomes" id="UP000886812">
    <property type="component" value="Unassembled WGS sequence"/>
</dbReference>
<evidence type="ECO:0000256" key="6">
    <source>
        <dbReference type="ARBA" id="ARBA00023065"/>
    </source>
</evidence>
<dbReference type="EMBL" id="DVOG01000076">
    <property type="protein sequence ID" value="HIV04097.1"/>
    <property type="molecule type" value="Genomic_DNA"/>
</dbReference>
<gene>
    <name evidence="10 11" type="primary">atpG</name>
    <name evidence="11" type="ORF">IAC75_02965</name>
</gene>
<comment type="function">
    <text evidence="1 10">Produces ATP from ADP in the presence of a proton gradient across the membrane. The gamma chain is believed to be important in regulating ATPase activity and the flow of protons through the CF(0) complex.</text>
</comment>
<keyword evidence="8 10" id="KW-0139">CF(1)</keyword>
<keyword evidence="10" id="KW-1003">Cell membrane</keyword>
<evidence type="ECO:0000313" key="12">
    <source>
        <dbReference type="Proteomes" id="UP000886812"/>
    </source>
</evidence>
<evidence type="ECO:0000256" key="9">
    <source>
        <dbReference type="ARBA" id="ARBA00023310"/>
    </source>
</evidence>
<dbReference type="InterPro" id="IPR035968">
    <property type="entry name" value="ATP_synth_F1_ATPase_gsu"/>
</dbReference>
<dbReference type="PANTHER" id="PTHR11693:SF22">
    <property type="entry name" value="ATP SYNTHASE SUBUNIT GAMMA, MITOCHONDRIAL"/>
    <property type="match status" value="1"/>
</dbReference>
<dbReference type="SUPFAM" id="SSF52943">
    <property type="entry name" value="ATP synthase (F1-ATPase), gamma subunit"/>
    <property type="match status" value="1"/>
</dbReference>
<keyword evidence="9 10" id="KW-0066">ATP synthesis</keyword>
<reference evidence="11" key="1">
    <citation type="submission" date="2020-10" db="EMBL/GenBank/DDBJ databases">
        <authorList>
            <person name="Gilroy R."/>
        </authorList>
    </citation>
    <scope>NUCLEOTIDE SEQUENCE</scope>
    <source>
        <strain evidence="11">10669</strain>
    </source>
</reference>
<dbReference type="PANTHER" id="PTHR11693">
    <property type="entry name" value="ATP SYNTHASE GAMMA CHAIN"/>
    <property type="match status" value="1"/>
</dbReference>
<evidence type="ECO:0000256" key="3">
    <source>
        <dbReference type="ARBA" id="ARBA00007681"/>
    </source>
</evidence>
<sequence>MAKGLREIRNRIRSVTNTGQITRAMQLVASSKMRRAQDAATSGRPYAELLSRILGTALRGLEATGDFSHPLIQERPVKTRGIVVIATDKGLCGGLNSNLFRFLSKNVPAGTPARYFAVGKKAAQFLARTKRNLVADFSVSDHVNFSEVRPIGEFLIKEYLAGTIDTIEIVLSQFKNTIAQVPMISTLVPLVNLEERMQAQFAVQGEQEEFKLVEDDREMSFAPDAKTILDGLPALFFKQSLHQAMLEAKASEQSARMVAMKAATDNAKALVESLSLEYNKARQSAITNEINELAASNAG</sequence>
<dbReference type="HAMAP" id="MF_00815">
    <property type="entry name" value="ATP_synth_gamma_bact"/>
    <property type="match status" value="1"/>
</dbReference>
<evidence type="ECO:0000256" key="5">
    <source>
        <dbReference type="ARBA" id="ARBA00022781"/>
    </source>
</evidence>
<dbReference type="Pfam" id="PF00231">
    <property type="entry name" value="ATP-synt"/>
    <property type="match status" value="1"/>
</dbReference>
<organism evidence="11 12">
    <name type="scientific">Candidatus Spyradosoma merdigallinarum</name>
    <dbReference type="NCBI Taxonomy" id="2840950"/>
    <lineage>
        <taxon>Bacteria</taxon>
        <taxon>Pseudomonadati</taxon>
        <taxon>Verrucomicrobiota</taxon>
        <taxon>Opitutia</taxon>
        <taxon>Opitutia incertae sedis</taxon>
        <taxon>Candidatus Spyradosoma</taxon>
    </lineage>
</organism>